<comment type="caution">
    <text evidence="1">The sequence shown here is derived from an EMBL/GenBank/DDBJ whole genome shotgun (WGS) entry which is preliminary data.</text>
</comment>
<sequence>ASNRGSWFMRGPAADLALAAPVARVAYPVAKAVWDHN</sequence>
<organism evidence="1 3">
    <name type="scientific">Didymodactylos carnosus</name>
    <dbReference type="NCBI Taxonomy" id="1234261"/>
    <lineage>
        <taxon>Eukaryota</taxon>
        <taxon>Metazoa</taxon>
        <taxon>Spiralia</taxon>
        <taxon>Gnathifera</taxon>
        <taxon>Rotifera</taxon>
        <taxon>Eurotatoria</taxon>
        <taxon>Bdelloidea</taxon>
        <taxon>Philodinida</taxon>
        <taxon>Philodinidae</taxon>
        <taxon>Didymodactylos</taxon>
    </lineage>
</organism>
<proteinExistence type="predicted"/>
<accession>A0A816FRF1</accession>
<feature type="non-terminal residue" evidence="1">
    <location>
        <position position="1"/>
    </location>
</feature>
<evidence type="ECO:0000313" key="2">
    <source>
        <dbReference type="EMBL" id="CAF4621369.1"/>
    </source>
</evidence>
<evidence type="ECO:0000313" key="3">
    <source>
        <dbReference type="Proteomes" id="UP000663829"/>
    </source>
</evidence>
<dbReference type="EMBL" id="CAJNOQ010057786">
    <property type="protein sequence ID" value="CAF1664850.1"/>
    <property type="molecule type" value="Genomic_DNA"/>
</dbReference>
<dbReference type="AlphaFoldDB" id="A0A816FRF1"/>
<dbReference type="EMBL" id="CAJOBC010133697">
    <property type="protein sequence ID" value="CAF4621369.1"/>
    <property type="molecule type" value="Genomic_DNA"/>
</dbReference>
<name>A0A816FRF1_9BILA</name>
<dbReference type="Proteomes" id="UP000681722">
    <property type="component" value="Unassembled WGS sequence"/>
</dbReference>
<protein>
    <submittedName>
        <fullName evidence="1">Uncharacterized protein</fullName>
    </submittedName>
</protein>
<evidence type="ECO:0000313" key="1">
    <source>
        <dbReference type="EMBL" id="CAF1664850.1"/>
    </source>
</evidence>
<dbReference type="Proteomes" id="UP000663829">
    <property type="component" value="Unassembled WGS sequence"/>
</dbReference>
<reference evidence="1" key="1">
    <citation type="submission" date="2021-02" db="EMBL/GenBank/DDBJ databases">
        <authorList>
            <person name="Nowell W R."/>
        </authorList>
    </citation>
    <scope>NUCLEOTIDE SEQUENCE</scope>
</reference>
<gene>
    <name evidence="1" type="ORF">GPM918_LOCUS46108</name>
    <name evidence="2" type="ORF">SRO942_LOCUS49548</name>
</gene>
<keyword evidence="3" id="KW-1185">Reference proteome</keyword>